<sequence length="84" mass="9522">MKNKQSRNIAVQVNLTPDDYVAISQKFKTLGLSNSGGFQYLAKRFGSQLDMNVSPIVIQKDRRKAPVKCQHFPGRARSRAVMRQ</sequence>
<reference evidence="1 2" key="1">
    <citation type="submission" date="2018-02" db="EMBL/GenBank/DDBJ databases">
        <title>Solimicrobium silvestre gen. nov., sp. nov., isolated from alpine forest soil.</title>
        <authorList>
            <person name="Margesin R."/>
            <person name="Albuquerque L."/>
            <person name="Zhang D.-C."/>
            <person name="Froufe H.J.C."/>
            <person name="Severino R."/>
            <person name="Roxo I."/>
            <person name="Egas C."/>
            <person name="Da Costa M.S."/>
        </authorList>
    </citation>
    <scope>NUCLEOTIDE SEQUENCE [LARGE SCALE GENOMIC DNA]</scope>
    <source>
        <strain evidence="1 2">S20-91</strain>
    </source>
</reference>
<gene>
    <name evidence="1" type="ORF">S2091_2699</name>
</gene>
<dbReference type="AlphaFoldDB" id="A0A2S9GY43"/>
<evidence type="ECO:0000313" key="2">
    <source>
        <dbReference type="Proteomes" id="UP000237839"/>
    </source>
</evidence>
<proteinExistence type="predicted"/>
<evidence type="ECO:0000313" key="1">
    <source>
        <dbReference type="EMBL" id="PRC92644.1"/>
    </source>
</evidence>
<dbReference type="EMBL" id="PUGF01000012">
    <property type="protein sequence ID" value="PRC92644.1"/>
    <property type="molecule type" value="Genomic_DNA"/>
</dbReference>
<name>A0A2S9GY43_9BURK</name>
<dbReference type="Proteomes" id="UP000237839">
    <property type="component" value="Unassembled WGS sequence"/>
</dbReference>
<dbReference type="RefSeq" id="WP_105532455.1">
    <property type="nucleotide sequence ID" value="NZ_PUGF01000012.1"/>
</dbReference>
<comment type="caution">
    <text evidence="1">The sequence shown here is derived from an EMBL/GenBank/DDBJ whole genome shotgun (WGS) entry which is preliminary data.</text>
</comment>
<keyword evidence="2" id="KW-1185">Reference proteome</keyword>
<accession>A0A2S9GY43</accession>
<organism evidence="1 2">
    <name type="scientific">Solimicrobium silvestre</name>
    <dbReference type="NCBI Taxonomy" id="2099400"/>
    <lineage>
        <taxon>Bacteria</taxon>
        <taxon>Pseudomonadati</taxon>
        <taxon>Pseudomonadota</taxon>
        <taxon>Betaproteobacteria</taxon>
        <taxon>Burkholderiales</taxon>
        <taxon>Oxalobacteraceae</taxon>
        <taxon>Solimicrobium</taxon>
    </lineage>
</organism>
<protein>
    <submittedName>
        <fullName evidence="1">Uncharacterized protein</fullName>
    </submittedName>
</protein>